<organism evidence="1 2">
    <name type="scientific">Adineta steineri</name>
    <dbReference type="NCBI Taxonomy" id="433720"/>
    <lineage>
        <taxon>Eukaryota</taxon>
        <taxon>Metazoa</taxon>
        <taxon>Spiralia</taxon>
        <taxon>Gnathifera</taxon>
        <taxon>Rotifera</taxon>
        <taxon>Eurotatoria</taxon>
        <taxon>Bdelloidea</taxon>
        <taxon>Adinetida</taxon>
        <taxon>Adinetidae</taxon>
        <taxon>Adineta</taxon>
    </lineage>
</organism>
<name>A0A820L8E9_9BILA</name>
<dbReference type="Proteomes" id="UP000663844">
    <property type="component" value="Unassembled WGS sequence"/>
</dbReference>
<dbReference type="EMBL" id="CAJOAZ010021362">
    <property type="protein sequence ID" value="CAF4355280.1"/>
    <property type="molecule type" value="Genomic_DNA"/>
</dbReference>
<proteinExistence type="predicted"/>
<reference evidence="1" key="1">
    <citation type="submission" date="2021-02" db="EMBL/GenBank/DDBJ databases">
        <authorList>
            <person name="Nowell W R."/>
        </authorList>
    </citation>
    <scope>NUCLEOTIDE SEQUENCE</scope>
</reference>
<protein>
    <submittedName>
        <fullName evidence="1">Uncharacterized protein</fullName>
    </submittedName>
</protein>
<sequence>MNDGSGFLIPCRFHHLFCFQCLYKSMNEYLISKTTPMCHRIHCNYQLSRYDLTCIPLTQRMYQKLFSLIQNQQRPQYPRCHFYIDFKNINDLDEHIEFCHPEDFLPCEYCYCPQEITLYEEHSQQCHHDQTGRLQKLVEFILSRTKYPFSVQQIE</sequence>
<dbReference type="AlphaFoldDB" id="A0A820L8E9"/>
<evidence type="ECO:0000313" key="1">
    <source>
        <dbReference type="EMBL" id="CAF4355280.1"/>
    </source>
</evidence>
<comment type="caution">
    <text evidence="1">The sequence shown here is derived from an EMBL/GenBank/DDBJ whole genome shotgun (WGS) entry which is preliminary data.</text>
</comment>
<evidence type="ECO:0000313" key="2">
    <source>
        <dbReference type="Proteomes" id="UP000663844"/>
    </source>
</evidence>
<accession>A0A820L8E9</accession>
<feature type="non-terminal residue" evidence="1">
    <location>
        <position position="155"/>
    </location>
</feature>
<gene>
    <name evidence="1" type="ORF">OXD698_LOCUS49000</name>
</gene>